<dbReference type="PROSITE" id="PS50280">
    <property type="entry name" value="SET"/>
    <property type="match status" value="1"/>
</dbReference>
<accession>A0A7S4DTF2</accession>
<protein>
    <recommendedName>
        <fullName evidence="8">SET domain-containing protein</fullName>
    </recommendedName>
</protein>
<dbReference type="GO" id="GO:0005694">
    <property type="term" value="C:chromosome"/>
    <property type="evidence" value="ECO:0007669"/>
    <property type="project" value="UniProtKB-SubCell"/>
</dbReference>
<keyword evidence="3" id="KW-0489">Methyltransferase</keyword>
<feature type="domain" description="SET" evidence="8">
    <location>
        <begin position="56"/>
        <end position="168"/>
    </location>
</feature>
<evidence type="ECO:0000256" key="2">
    <source>
        <dbReference type="ARBA" id="ARBA00022454"/>
    </source>
</evidence>
<dbReference type="Gene3D" id="2.170.270.10">
    <property type="entry name" value="SET domain"/>
    <property type="match status" value="1"/>
</dbReference>
<evidence type="ECO:0000256" key="5">
    <source>
        <dbReference type="ARBA" id="ARBA00022691"/>
    </source>
</evidence>
<keyword evidence="2" id="KW-0158">Chromosome</keyword>
<dbReference type="InterPro" id="IPR046341">
    <property type="entry name" value="SET_dom_sf"/>
</dbReference>
<dbReference type="GO" id="GO:0046872">
    <property type="term" value="F:metal ion binding"/>
    <property type="evidence" value="ECO:0007669"/>
    <property type="project" value="UniProtKB-KW"/>
</dbReference>
<dbReference type="AlphaFoldDB" id="A0A7S4DTF2"/>
<sequence>MNSSKCPCRAAYLENKFPGKDKTLYDVNEIDTLFECGPDCTCSEDCCNRFTQGLQIKAEVFRTRWKGWAVRALEDIPQGTFVMEYVGEVLPTDLCGNRDFSYLFTISDDVLIDPMFKGNVARFMNHSCTANLHGIRSESNSSAQRETRITFFANQHILKNQELTINYGYEQTRTPGMCLPCRCYSPACRQILV</sequence>
<dbReference type="InterPro" id="IPR001214">
    <property type="entry name" value="SET_dom"/>
</dbReference>
<proteinExistence type="predicted"/>
<keyword evidence="6" id="KW-0479">Metal-binding</keyword>
<gene>
    <name evidence="9" type="ORF">LGLO00237_LOCUS20350</name>
</gene>
<dbReference type="SUPFAM" id="SSF82199">
    <property type="entry name" value="SET domain"/>
    <property type="match status" value="1"/>
</dbReference>
<keyword evidence="7" id="KW-0862">Zinc</keyword>
<evidence type="ECO:0000256" key="7">
    <source>
        <dbReference type="ARBA" id="ARBA00022833"/>
    </source>
</evidence>
<evidence type="ECO:0000256" key="3">
    <source>
        <dbReference type="ARBA" id="ARBA00022603"/>
    </source>
</evidence>
<dbReference type="GO" id="GO:0008168">
    <property type="term" value="F:methyltransferase activity"/>
    <property type="evidence" value="ECO:0007669"/>
    <property type="project" value="UniProtKB-KW"/>
</dbReference>
<dbReference type="PANTHER" id="PTHR46223:SF3">
    <property type="entry name" value="HISTONE-LYSINE N-METHYLTRANSFERASE SET-23"/>
    <property type="match status" value="1"/>
</dbReference>
<keyword evidence="4" id="KW-0808">Transferase</keyword>
<evidence type="ECO:0000259" key="8">
    <source>
        <dbReference type="PROSITE" id="PS50280"/>
    </source>
</evidence>
<evidence type="ECO:0000256" key="4">
    <source>
        <dbReference type="ARBA" id="ARBA00022679"/>
    </source>
</evidence>
<evidence type="ECO:0000313" key="9">
    <source>
        <dbReference type="EMBL" id="CAE0668725.1"/>
    </source>
</evidence>
<dbReference type="SMART" id="SM00317">
    <property type="entry name" value="SET"/>
    <property type="match status" value="1"/>
</dbReference>
<dbReference type="Pfam" id="PF00856">
    <property type="entry name" value="SET"/>
    <property type="match status" value="1"/>
</dbReference>
<dbReference type="EMBL" id="HBIV01028438">
    <property type="protein sequence ID" value="CAE0668725.1"/>
    <property type="molecule type" value="Transcribed_RNA"/>
</dbReference>
<dbReference type="GO" id="GO:0032259">
    <property type="term" value="P:methylation"/>
    <property type="evidence" value="ECO:0007669"/>
    <property type="project" value="UniProtKB-KW"/>
</dbReference>
<comment type="subcellular location">
    <subcellularLocation>
        <location evidence="1">Chromosome</location>
    </subcellularLocation>
</comment>
<name>A0A7S4DTF2_9EUKA</name>
<evidence type="ECO:0000256" key="6">
    <source>
        <dbReference type="ARBA" id="ARBA00022723"/>
    </source>
</evidence>
<dbReference type="PANTHER" id="PTHR46223">
    <property type="entry name" value="HISTONE-LYSINE N-METHYLTRANSFERASE SUV39H"/>
    <property type="match status" value="1"/>
</dbReference>
<dbReference type="InterPro" id="IPR050973">
    <property type="entry name" value="H3K9_Histone-Lys_N-MTase"/>
</dbReference>
<evidence type="ECO:0000256" key="1">
    <source>
        <dbReference type="ARBA" id="ARBA00004286"/>
    </source>
</evidence>
<reference evidence="9" key="1">
    <citation type="submission" date="2021-01" db="EMBL/GenBank/DDBJ databases">
        <authorList>
            <person name="Corre E."/>
            <person name="Pelletier E."/>
            <person name="Niang G."/>
            <person name="Scheremetjew M."/>
            <person name="Finn R."/>
            <person name="Kale V."/>
            <person name="Holt S."/>
            <person name="Cochrane G."/>
            <person name="Meng A."/>
            <person name="Brown T."/>
            <person name="Cohen L."/>
        </authorList>
    </citation>
    <scope>NUCLEOTIDE SEQUENCE</scope>
    <source>
        <strain evidence="9">CCCM811</strain>
    </source>
</reference>
<keyword evidence="5" id="KW-0949">S-adenosyl-L-methionine</keyword>
<organism evidence="9">
    <name type="scientific">Lotharella globosa</name>
    <dbReference type="NCBI Taxonomy" id="91324"/>
    <lineage>
        <taxon>Eukaryota</taxon>
        <taxon>Sar</taxon>
        <taxon>Rhizaria</taxon>
        <taxon>Cercozoa</taxon>
        <taxon>Chlorarachniophyceae</taxon>
        <taxon>Lotharella</taxon>
    </lineage>
</organism>